<dbReference type="AlphaFoldDB" id="A0AAJ0BHP6"/>
<comment type="caution">
    <text evidence="3">The sequence shown here is derived from an EMBL/GenBank/DDBJ whole genome shotgun (WGS) entry which is preliminary data.</text>
</comment>
<organism evidence="3 4">
    <name type="scientific">Echria macrotheca</name>
    <dbReference type="NCBI Taxonomy" id="438768"/>
    <lineage>
        <taxon>Eukaryota</taxon>
        <taxon>Fungi</taxon>
        <taxon>Dikarya</taxon>
        <taxon>Ascomycota</taxon>
        <taxon>Pezizomycotina</taxon>
        <taxon>Sordariomycetes</taxon>
        <taxon>Sordariomycetidae</taxon>
        <taxon>Sordariales</taxon>
        <taxon>Schizotheciaceae</taxon>
        <taxon>Echria</taxon>
    </lineage>
</organism>
<dbReference type="EMBL" id="MU839830">
    <property type="protein sequence ID" value="KAK1757383.1"/>
    <property type="molecule type" value="Genomic_DNA"/>
</dbReference>
<name>A0AAJ0BHP6_9PEZI</name>
<feature type="region of interest" description="Disordered" evidence="1">
    <location>
        <begin position="133"/>
        <end position="167"/>
    </location>
</feature>
<feature type="transmembrane region" description="Helical" evidence="2">
    <location>
        <begin position="263"/>
        <end position="283"/>
    </location>
</feature>
<keyword evidence="2" id="KW-0472">Membrane</keyword>
<dbReference type="Proteomes" id="UP001239445">
    <property type="component" value="Unassembled WGS sequence"/>
</dbReference>
<dbReference type="PANTHER" id="PTHR35394:SF5">
    <property type="entry name" value="DUF3176 DOMAIN-CONTAINING PROTEIN"/>
    <property type="match status" value="1"/>
</dbReference>
<evidence type="ECO:0000256" key="1">
    <source>
        <dbReference type="SAM" id="MobiDB-lite"/>
    </source>
</evidence>
<evidence type="ECO:0000256" key="2">
    <source>
        <dbReference type="SAM" id="Phobius"/>
    </source>
</evidence>
<feature type="region of interest" description="Disordered" evidence="1">
    <location>
        <begin position="183"/>
        <end position="234"/>
    </location>
</feature>
<sequence>MAQLRPGLQAGAGGDYNVSPASSIHRDREGHNIEGDPRLDYLEDKDLPTIAQSSRAAVDTASTTAASPVLGSPPIPGSPELWDIGVNPTVYLEEPVPPQTVASAVDNTSPTAPFAFGGSLVQRELAEARARANLPGHGPTITSYGPAPADEIRPAPPVQQAEPSSRCRMPFMHYQDIDYLDTDNEPKDEVEMTGLSRNDTLPTIPEGFNRKARRSWDRQRNRRRKKANPSAGAGGVLDGGAGEVVATRRGGFIGTLVAWAPEIFWLLLSILCFSAMIAVLRMYDGRGLPEWPLPISLNMLVAFMEAICRVSLVVPLTEGLAQLKWNWFARGQRPLADFETFDDVGRGPIANAKFILKGKGRFMGVSAAVALLTSFATSPLTQGTISYPTRSVAGTGIATAPRSELYSHSFSSGELDTRERQSVQLGIYHPTNEQLPAVPPICSSGDCQWSDFNSLAVCAATADITDKLSVSNETVRSSVASGIGLVNGQELQISFRNATLPSGAFLLGGVSTYNLNISAPLPPVVAGSQGSENFLPTTESLGFSKLDGRTTSGIANIFVVYTNQTLPRAGIEEHVFRAVEVLWHFCVNTYSATVTRGLSSTALVNSSTILSAASVADSASDAVVLRALHDDGEYVVRRDDVRQLNTYMSELFAGTYSYAFRSQPAGRTPTSYAFGSAMFESKTSEGLNVVYTEEELRAVIANMSGNIATSLTNS</sequence>
<gene>
    <name evidence="3" type="ORF">QBC47DRAFT_296287</name>
</gene>
<evidence type="ECO:0000313" key="4">
    <source>
        <dbReference type="Proteomes" id="UP001239445"/>
    </source>
</evidence>
<feature type="compositionally biased region" description="Basic and acidic residues" evidence="1">
    <location>
        <begin position="24"/>
        <end position="47"/>
    </location>
</feature>
<keyword evidence="2" id="KW-1133">Transmembrane helix</keyword>
<dbReference type="Pfam" id="PF11374">
    <property type="entry name" value="DUF3176"/>
    <property type="match status" value="1"/>
</dbReference>
<keyword evidence="2" id="KW-0812">Transmembrane</keyword>
<feature type="compositionally biased region" description="Low complexity" evidence="1">
    <location>
        <begin position="53"/>
        <end position="67"/>
    </location>
</feature>
<accession>A0AAJ0BHP6</accession>
<proteinExistence type="predicted"/>
<reference evidence="3" key="1">
    <citation type="submission" date="2023-06" db="EMBL/GenBank/DDBJ databases">
        <title>Genome-scale phylogeny and comparative genomics of the fungal order Sordariales.</title>
        <authorList>
            <consortium name="Lawrence Berkeley National Laboratory"/>
            <person name="Hensen N."/>
            <person name="Bonometti L."/>
            <person name="Westerberg I."/>
            <person name="Brannstrom I.O."/>
            <person name="Guillou S."/>
            <person name="Cros-Aarteil S."/>
            <person name="Calhoun S."/>
            <person name="Haridas S."/>
            <person name="Kuo A."/>
            <person name="Mondo S."/>
            <person name="Pangilinan J."/>
            <person name="Riley R."/>
            <person name="Labutti K."/>
            <person name="Andreopoulos B."/>
            <person name="Lipzen A."/>
            <person name="Chen C."/>
            <person name="Yanf M."/>
            <person name="Daum C."/>
            <person name="Ng V."/>
            <person name="Clum A."/>
            <person name="Steindorff A."/>
            <person name="Ohm R."/>
            <person name="Martin F."/>
            <person name="Silar P."/>
            <person name="Natvig D."/>
            <person name="Lalanne C."/>
            <person name="Gautier V."/>
            <person name="Ament-Velasquez S.L."/>
            <person name="Kruys A."/>
            <person name="Hutchinson M.I."/>
            <person name="Powell A.J."/>
            <person name="Barry K."/>
            <person name="Miller A.N."/>
            <person name="Grigoriev I.V."/>
            <person name="Debuchy R."/>
            <person name="Gladieux P."/>
            <person name="Thoren M.H."/>
            <person name="Johannesson H."/>
        </authorList>
    </citation>
    <scope>NUCLEOTIDE SEQUENCE</scope>
    <source>
        <strain evidence="3">PSN4</strain>
    </source>
</reference>
<feature type="region of interest" description="Disordered" evidence="1">
    <location>
        <begin position="1"/>
        <end position="76"/>
    </location>
</feature>
<protein>
    <submittedName>
        <fullName evidence="3">Uncharacterized protein</fullName>
    </submittedName>
</protein>
<evidence type="ECO:0000313" key="3">
    <source>
        <dbReference type="EMBL" id="KAK1757383.1"/>
    </source>
</evidence>
<keyword evidence="4" id="KW-1185">Reference proteome</keyword>
<dbReference type="InterPro" id="IPR021514">
    <property type="entry name" value="DUF3176"/>
</dbReference>
<dbReference type="PANTHER" id="PTHR35394">
    <property type="entry name" value="DUF3176 DOMAIN-CONTAINING PROTEIN"/>
    <property type="match status" value="1"/>
</dbReference>